<comment type="cofactor">
    <cofactor evidence="1">
        <name>Zn(2+)</name>
        <dbReference type="ChEBI" id="CHEBI:29105"/>
    </cofactor>
</comment>
<dbReference type="Gene3D" id="3.40.390.10">
    <property type="entry name" value="Collagenase (Catalytic Domain)"/>
    <property type="match status" value="1"/>
</dbReference>
<dbReference type="Gene3D" id="3.90.132.10">
    <property type="entry name" value="Leishmanolysin , domain 2"/>
    <property type="match status" value="1"/>
</dbReference>
<evidence type="ECO:0000256" key="5">
    <source>
        <dbReference type="ARBA" id="ARBA00022833"/>
    </source>
</evidence>
<gene>
    <name evidence="8" type="ORF">BUL40_05030</name>
</gene>
<dbReference type="AlphaFoldDB" id="A0A1V6LSQ5"/>
<name>A0A1V6LSQ5_9FLAO</name>
<evidence type="ECO:0008006" key="10">
    <source>
        <dbReference type="Google" id="ProtNLM"/>
    </source>
</evidence>
<evidence type="ECO:0000256" key="2">
    <source>
        <dbReference type="ARBA" id="ARBA00022670"/>
    </source>
</evidence>
<keyword evidence="2" id="KW-0645">Protease</keyword>
<dbReference type="GO" id="GO:0046872">
    <property type="term" value="F:metal ion binding"/>
    <property type="evidence" value="ECO:0007669"/>
    <property type="project" value="UniProtKB-KW"/>
</dbReference>
<dbReference type="GO" id="GO:0007155">
    <property type="term" value="P:cell adhesion"/>
    <property type="evidence" value="ECO:0007669"/>
    <property type="project" value="InterPro"/>
</dbReference>
<accession>A0A1V6LSQ5</accession>
<evidence type="ECO:0000256" key="6">
    <source>
        <dbReference type="ARBA" id="ARBA00023049"/>
    </source>
</evidence>
<dbReference type="Pfam" id="PF01457">
    <property type="entry name" value="Peptidase_M8"/>
    <property type="match status" value="1"/>
</dbReference>
<dbReference type="OrthoDB" id="61573at2"/>
<sequence>MKKNKTLFSYMGIGTMAVTLFFGSCAEEQVEETPETFVEAAKETSLTIAPNPDDYIYIEGTNTDNLIGKTTTAPGPDRGRFNITLKYIVPPTERQIDVFEAAAARWERIIIKDVPSFTGTLPSAFNGLPPVLDNETVDDIIIEVALAPIDGPGGILGQAGPRFVRTSDFLTLSGVMFFDVDDLGFLDQIDLFEEVIVHEMGHVLGVGTLWNAGDRELLQGTLEEPYFAGRKANVFWNAEGGLNELPIENVGGPGTAFGHWRESVLNNELMTGFLNLGENPLSRITAGSMKDLGYGAASVGESYDLPKGTEGVDPNTLTAEGGDAGLNIAEKEVLLQPIGFVSTKKK</sequence>
<evidence type="ECO:0000256" key="3">
    <source>
        <dbReference type="ARBA" id="ARBA00022723"/>
    </source>
</evidence>
<dbReference type="GO" id="GO:0004222">
    <property type="term" value="F:metalloendopeptidase activity"/>
    <property type="evidence" value="ECO:0007669"/>
    <property type="project" value="InterPro"/>
</dbReference>
<organism evidence="8 9">
    <name type="scientific">Croceivirga radicis</name>
    <dbReference type="NCBI Taxonomy" id="1929488"/>
    <lineage>
        <taxon>Bacteria</taxon>
        <taxon>Pseudomonadati</taxon>
        <taxon>Bacteroidota</taxon>
        <taxon>Flavobacteriia</taxon>
        <taxon>Flavobacteriales</taxon>
        <taxon>Flavobacteriaceae</taxon>
        <taxon>Croceivirga</taxon>
    </lineage>
</organism>
<evidence type="ECO:0000313" key="9">
    <source>
        <dbReference type="Proteomes" id="UP000191680"/>
    </source>
</evidence>
<dbReference type="GO" id="GO:0006508">
    <property type="term" value="P:proteolysis"/>
    <property type="evidence" value="ECO:0007669"/>
    <property type="project" value="UniProtKB-KW"/>
</dbReference>
<evidence type="ECO:0000313" key="8">
    <source>
        <dbReference type="EMBL" id="OQD43204.1"/>
    </source>
</evidence>
<keyword evidence="6" id="KW-0482">Metalloprotease</keyword>
<reference evidence="8 9" key="1">
    <citation type="submission" date="2016-12" db="EMBL/GenBank/DDBJ databases">
        <authorList>
            <person name="Song W.-J."/>
            <person name="Kurnit D.M."/>
        </authorList>
    </citation>
    <scope>NUCLEOTIDE SEQUENCE [LARGE SCALE GENOMIC DNA]</scope>
    <source>
        <strain evidence="8 9">HSG9</strain>
    </source>
</reference>
<keyword evidence="5" id="KW-0862">Zinc</keyword>
<keyword evidence="7" id="KW-0732">Signal</keyword>
<comment type="caution">
    <text evidence="8">The sequence shown here is derived from an EMBL/GenBank/DDBJ whole genome shotgun (WGS) entry which is preliminary data.</text>
</comment>
<evidence type="ECO:0000256" key="4">
    <source>
        <dbReference type="ARBA" id="ARBA00022801"/>
    </source>
</evidence>
<keyword evidence="4" id="KW-0378">Hydrolase</keyword>
<dbReference type="EMBL" id="MTBC01000003">
    <property type="protein sequence ID" value="OQD43204.1"/>
    <property type="molecule type" value="Genomic_DNA"/>
</dbReference>
<protein>
    <recommendedName>
        <fullName evidence="10">Peptidase</fullName>
    </recommendedName>
</protein>
<evidence type="ECO:0000256" key="1">
    <source>
        <dbReference type="ARBA" id="ARBA00001947"/>
    </source>
</evidence>
<dbReference type="PROSITE" id="PS51257">
    <property type="entry name" value="PROKAR_LIPOPROTEIN"/>
    <property type="match status" value="1"/>
</dbReference>
<dbReference type="RefSeq" id="WP_080318332.1">
    <property type="nucleotide sequence ID" value="NZ_MTBC01000003.1"/>
</dbReference>
<dbReference type="SUPFAM" id="SSF55486">
    <property type="entry name" value="Metalloproteases ('zincins'), catalytic domain"/>
    <property type="match status" value="2"/>
</dbReference>
<dbReference type="GO" id="GO:0016020">
    <property type="term" value="C:membrane"/>
    <property type="evidence" value="ECO:0007669"/>
    <property type="project" value="InterPro"/>
</dbReference>
<keyword evidence="9" id="KW-1185">Reference proteome</keyword>
<feature type="signal peptide" evidence="7">
    <location>
        <begin position="1"/>
        <end position="26"/>
    </location>
</feature>
<feature type="chain" id="PRO_5012370390" description="Peptidase" evidence="7">
    <location>
        <begin position="27"/>
        <end position="346"/>
    </location>
</feature>
<evidence type="ECO:0000256" key="7">
    <source>
        <dbReference type="SAM" id="SignalP"/>
    </source>
</evidence>
<dbReference type="InterPro" id="IPR001577">
    <property type="entry name" value="Peptidase_M8"/>
</dbReference>
<dbReference type="InterPro" id="IPR024079">
    <property type="entry name" value="MetalloPept_cat_dom_sf"/>
</dbReference>
<proteinExistence type="predicted"/>
<dbReference type="Proteomes" id="UP000191680">
    <property type="component" value="Unassembled WGS sequence"/>
</dbReference>
<keyword evidence="3" id="KW-0479">Metal-binding</keyword>